<reference evidence="3" key="1">
    <citation type="journal article" date="2023" name="Insect Mol. Biol.">
        <title>Genome sequencing provides insights into the evolution of gene families encoding plant cell wall-degrading enzymes in longhorned beetles.</title>
        <authorList>
            <person name="Shin N.R."/>
            <person name="Okamura Y."/>
            <person name="Kirsch R."/>
            <person name="Pauchet Y."/>
        </authorList>
    </citation>
    <scope>NUCLEOTIDE SEQUENCE</scope>
    <source>
        <strain evidence="3">RBIC_L_NR</strain>
    </source>
</reference>
<dbReference type="EMBL" id="JANEYF010004895">
    <property type="protein sequence ID" value="KAJ8929756.1"/>
    <property type="molecule type" value="Genomic_DNA"/>
</dbReference>
<comment type="caution">
    <text evidence="3">The sequence shown here is derived from an EMBL/GenBank/DDBJ whole genome shotgun (WGS) entry which is preliminary data.</text>
</comment>
<keyword evidence="1" id="KW-0472">Membrane</keyword>
<gene>
    <name evidence="3" type="ORF">NQ314_017527</name>
</gene>
<accession>A0AAV8WVJ9</accession>
<evidence type="ECO:0000313" key="4">
    <source>
        <dbReference type="Proteomes" id="UP001162156"/>
    </source>
</evidence>
<sequence length="189" mass="22273">MNDLKASRIYACGTIRSDRKGFPKDFSADKSMQRGDSEWRMNLKGLTALKWKDSKGIFLASNFHNPEEVTNVQRKTKDGSRVEITCPMMVKDYNENMGYVDKSDQIKSYYEIDRKSKRWWLRIFWHFIDLTIVNAFILFRIQSEGKSITLKDFRTSVARGLIGILKRQKRGRKSEDLVSPSRNLKKWYQ</sequence>
<dbReference type="InterPro" id="IPR029526">
    <property type="entry name" value="PGBD"/>
</dbReference>
<evidence type="ECO:0000259" key="2">
    <source>
        <dbReference type="Pfam" id="PF13843"/>
    </source>
</evidence>
<dbReference type="AlphaFoldDB" id="A0AAV8WVJ9"/>
<dbReference type="Pfam" id="PF13843">
    <property type="entry name" value="DDE_Tnp_1_7"/>
    <property type="match status" value="1"/>
</dbReference>
<proteinExistence type="predicted"/>
<evidence type="ECO:0000313" key="3">
    <source>
        <dbReference type="EMBL" id="KAJ8929756.1"/>
    </source>
</evidence>
<evidence type="ECO:0000256" key="1">
    <source>
        <dbReference type="SAM" id="Phobius"/>
    </source>
</evidence>
<dbReference type="PANTHER" id="PTHR46599:SF3">
    <property type="entry name" value="PIGGYBAC TRANSPOSABLE ELEMENT-DERIVED PROTEIN 4"/>
    <property type="match status" value="1"/>
</dbReference>
<keyword evidence="4" id="KW-1185">Reference proteome</keyword>
<dbReference type="PANTHER" id="PTHR46599">
    <property type="entry name" value="PIGGYBAC TRANSPOSABLE ELEMENT-DERIVED PROTEIN 4"/>
    <property type="match status" value="1"/>
</dbReference>
<dbReference type="Proteomes" id="UP001162156">
    <property type="component" value="Unassembled WGS sequence"/>
</dbReference>
<keyword evidence="1" id="KW-1133">Transmembrane helix</keyword>
<organism evidence="3 4">
    <name type="scientific">Rhamnusium bicolor</name>
    <dbReference type="NCBI Taxonomy" id="1586634"/>
    <lineage>
        <taxon>Eukaryota</taxon>
        <taxon>Metazoa</taxon>
        <taxon>Ecdysozoa</taxon>
        <taxon>Arthropoda</taxon>
        <taxon>Hexapoda</taxon>
        <taxon>Insecta</taxon>
        <taxon>Pterygota</taxon>
        <taxon>Neoptera</taxon>
        <taxon>Endopterygota</taxon>
        <taxon>Coleoptera</taxon>
        <taxon>Polyphaga</taxon>
        <taxon>Cucujiformia</taxon>
        <taxon>Chrysomeloidea</taxon>
        <taxon>Cerambycidae</taxon>
        <taxon>Lepturinae</taxon>
        <taxon>Rhagiini</taxon>
        <taxon>Rhamnusium</taxon>
    </lineage>
</organism>
<name>A0AAV8WVJ9_9CUCU</name>
<feature type="transmembrane region" description="Helical" evidence="1">
    <location>
        <begin position="119"/>
        <end position="139"/>
    </location>
</feature>
<keyword evidence="1" id="KW-0812">Transmembrane</keyword>
<feature type="domain" description="PiggyBac transposable element-derived protein" evidence="2">
    <location>
        <begin position="1"/>
        <end position="136"/>
    </location>
</feature>
<protein>
    <recommendedName>
        <fullName evidence="2">PiggyBac transposable element-derived protein domain-containing protein</fullName>
    </recommendedName>
</protein>